<dbReference type="PANTHER" id="PTHR30614">
    <property type="entry name" value="MEMBRANE COMPONENT OF AMINO ACID ABC TRANSPORTER"/>
    <property type="match status" value="1"/>
</dbReference>
<reference evidence="10" key="1">
    <citation type="journal article" date="2021" name="PeerJ">
        <title>Extensive microbial diversity within the chicken gut microbiome revealed by metagenomics and culture.</title>
        <authorList>
            <person name="Gilroy R."/>
            <person name="Ravi A."/>
            <person name="Getino M."/>
            <person name="Pursley I."/>
            <person name="Horton D.L."/>
            <person name="Alikhan N.F."/>
            <person name="Baker D."/>
            <person name="Gharbi K."/>
            <person name="Hall N."/>
            <person name="Watson M."/>
            <person name="Adriaenssens E.M."/>
            <person name="Foster-Nyarko E."/>
            <person name="Jarju S."/>
            <person name="Secka A."/>
            <person name="Antonio M."/>
            <person name="Oren A."/>
            <person name="Chaudhuri R.R."/>
            <person name="La Ragione R."/>
            <person name="Hildebrand F."/>
            <person name="Pallen M.J."/>
        </authorList>
    </citation>
    <scope>NUCLEOTIDE SEQUENCE</scope>
    <source>
        <strain evidence="10">742</strain>
    </source>
</reference>
<evidence type="ECO:0000256" key="5">
    <source>
        <dbReference type="ARBA" id="ARBA00022970"/>
    </source>
</evidence>
<feature type="domain" description="ABC transmembrane type-1" evidence="9">
    <location>
        <begin position="26"/>
        <end position="214"/>
    </location>
</feature>
<comment type="similarity">
    <text evidence="8">Belongs to the binding-protein-dependent transport system permease family.</text>
</comment>
<dbReference type="FunFam" id="1.10.3720.10:FF:000006">
    <property type="entry name" value="Glutamate/aspartate ABC transporter, permease protein GltK"/>
    <property type="match status" value="1"/>
</dbReference>
<dbReference type="InterPro" id="IPR010065">
    <property type="entry name" value="AA_ABC_transptr_permease_3TM"/>
</dbReference>
<dbReference type="CDD" id="cd06261">
    <property type="entry name" value="TM_PBP2"/>
    <property type="match status" value="1"/>
</dbReference>
<comment type="caution">
    <text evidence="10">The sequence shown here is derived from an EMBL/GenBank/DDBJ whole genome shotgun (WGS) entry which is preliminary data.</text>
</comment>
<dbReference type="EMBL" id="JAHLFH010000171">
    <property type="protein sequence ID" value="MBU3820307.1"/>
    <property type="molecule type" value="Genomic_DNA"/>
</dbReference>
<name>A0A9E2KMN7_9FIRM</name>
<protein>
    <submittedName>
        <fullName evidence="10">Amino acid ABC transporter permease</fullName>
    </submittedName>
</protein>
<dbReference type="InterPro" id="IPR043429">
    <property type="entry name" value="ArtM/GltK/GlnP/TcyL/YhdX-like"/>
</dbReference>
<evidence type="ECO:0000256" key="3">
    <source>
        <dbReference type="ARBA" id="ARBA00022475"/>
    </source>
</evidence>
<gene>
    <name evidence="10" type="ORF">H9864_08085</name>
</gene>
<dbReference type="GO" id="GO:0006865">
    <property type="term" value="P:amino acid transport"/>
    <property type="evidence" value="ECO:0007669"/>
    <property type="project" value="UniProtKB-KW"/>
</dbReference>
<evidence type="ECO:0000256" key="8">
    <source>
        <dbReference type="RuleBase" id="RU363032"/>
    </source>
</evidence>
<dbReference type="InterPro" id="IPR000515">
    <property type="entry name" value="MetI-like"/>
</dbReference>
<keyword evidence="2 8" id="KW-0813">Transport</keyword>
<feature type="transmembrane region" description="Helical" evidence="8">
    <location>
        <begin position="64"/>
        <end position="85"/>
    </location>
</feature>
<feature type="transmembrane region" description="Helical" evidence="8">
    <location>
        <begin position="190"/>
        <end position="211"/>
    </location>
</feature>
<evidence type="ECO:0000259" key="9">
    <source>
        <dbReference type="PROSITE" id="PS50928"/>
    </source>
</evidence>
<dbReference type="SUPFAM" id="SSF161098">
    <property type="entry name" value="MetI-like"/>
    <property type="match status" value="1"/>
</dbReference>
<evidence type="ECO:0000256" key="4">
    <source>
        <dbReference type="ARBA" id="ARBA00022692"/>
    </source>
</evidence>
<proteinExistence type="inferred from homology"/>
<keyword evidence="4 8" id="KW-0812">Transmembrane</keyword>
<evidence type="ECO:0000256" key="6">
    <source>
        <dbReference type="ARBA" id="ARBA00022989"/>
    </source>
</evidence>
<evidence type="ECO:0000256" key="2">
    <source>
        <dbReference type="ARBA" id="ARBA00022448"/>
    </source>
</evidence>
<organism evidence="10 11">
    <name type="scientific">Candidatus Faecalibacterium intestinavium</name>
    <dbReference type="NCBI Taxonomy" id="2838580"/>
    <lineage>
        <taxon>Bacteria</taxon>
        <taxon>Bacillati</taxon>
        <taxon>Bacillota</taxon>
        <taxon>Clostridia</taxon>
        <taxon>Eubacteriales</taxon>
        <taxon>Oscillospiraceae</taxon>
        <taxon>Faecalibacterium</taxon>
    </lineage>
</organism>
<accession>A0A9E2KMN7</accession>
<dbReference type="Pfam" id="PF00528">
    <property type="entry name" value="BPD_transp_1"/>
    <property type="match status" value="1"/>
</dbReference>
<dbReference type="AlphaFoldDB" id="A0A9E2KMN7"/>
<dbReference type="Proteomes" id="UP000824178">
    <property type="component" value="Unassembled WGS sequence"/>
</dbReference>
<reference evidence="10" key="2">
    <citation type="submission" date="2021-04" db="EMBL/GenBank/DDBJ databases">
        <authorList>
            <person name="Gilroy R."/>
        </authorList>
    </citation>
    <scope>NUCLEOTIDE SEQUENCE</scope>
    <source>
        <strain evidence="10">742</strain>
    </source>
</reference>
<evidence type="ECO:0000313" key="11">
    <source>
        <dbReference type="Proteomes" id="UP000824178"/>
    </source>
</evidence>
<evidence type="ECO:0000313" key="10">
    <source>
        <dbReference type="EMBL" id="MBU3820307.1"/>
    </source>
</evidence>
<keyword evidence="6 8" id="KW-1133">Transmembrane helix</keyword>
<dbReference type="PANTHER" id="PTHR30614:SF0">
    <property type="entry name" value="L-CYSTINE TRANSPORT SYSTEM PERMEASE PROTEIN TCYL"/>
    <property type="match status" value="1"/>
</dbReference>
<keyword evidence="7 8" id="KW-0472">Membrane</keyword>
<dbReference type="PROSITE" id="PS50928">
    <property type="entry name" value="ABC_TM1"/>
    <property type="match status" value="1"/>
</dbReference>
<feature type="transmembrane region" description="Helical" evidence="8">
    <location>
        <begin position="21"/>
        <end position="52"/>
    </location>
</feature>
<keyword evidence="5" id="KW-0029">Amino-acid transport</keyword>
<evidence type="ECO:0000256" key="7">
    <source>
        <dbReference type="ARBA" id="ARBA00023136"/>
    </source>
</evidence>
<evidence type="ECO:0000256" key="1">
    <source>
        <dbReference type="ARBA" id="ARBA00004651"/>
    </source>
</evidence>
<dbReference type="InterPro" id="IPR035906">
    <property type="entry name" value="MetI-like_sf"/>
</dbReference>
<keyword evidence="3" id="KW-1003">Cell membrane</keyword>
<dbReference type="GO" id="GO:0022857">
    <property type="term" value="F:transmembrane transporter activity"/>
    <property type="evidence" value="ECO:0007669"/>
    <property type="project" value="InterPro"/>
</dbReference>
<sequence length="227" mass="25300">MLQQLFSSRTLEVLLDSFPKILLPGLAVTLPLTVLAFSFAMVIAVAVALVQFARVPVLRQLARFYIWIIRGTPLLVQLFIVFYGLPNVGIVIDAFPTAVIVFSINEGAYCAETMRAALESVPSGQIEAGYCVGMSWFQIMRRIVLPQALRTAFPPLSNSLISMVKDTSLAANITVAEMFMSAQRIASRTYLFLPLYCEVALIYLIFCTLLTRLQRMGEKFLNSRGFQ</sequence>
<dbReference type="Gene3D" id="1.10.3720.10">
    <property type="entry name" value="MetI-like"/>
    <property type="match status" value="1"/>
</dbReference>
<dbReference type="GO" id="GO:0043190">
    <property type="term" value="C:ATP-binding cassette (ABC) transporter complex"/>
    <property type="evidence" value="ECO:0007669"/>
    <property type="project" value="InterPro"/>
</dbReference>
<dbReference type="NCBIfam" id="TIGR01726">
    <property type="entry name" value="HEQRo_perm_3TM"/>
    <property type="match status" value="1"/>
</dbReference>
<comment type="subcellular location">
    <subcellularLocation>
        <location evidence="1 8">Cell membrane</location>
        <topology evidence="1 8">Multi-pass membrane protein</topology>
    </subcellularLocation>
</comment>